<feature type="transmembrane region" description="Helical" evidence="1">
    <location>
        <begin position="12"/>
        <end position="31"/>
    </location>
</feature>
<reference evidence="2" key="1">
    <citation type="submission" date="2020-04" db="EMBL/GenBank/DDBJ databases">
        <authorList>
            <person name="Zhang T."/>
        </authorList>
    </citation>
    <scope>NUCLEOTIDE SEQUENCE</scope>
    <source>
        <strain evidence="2">HKST-UBA17</strain>
    </source>
</reference>
<dbReference type="AlphaFoldDB" id="A0A955KWA5"/>
<keyword evidence="1" id="KW-0812">Transmembrane</keyword>
<dbReference type="Gene3D" id="1.10.1330.10">
    <property type="entry name" value="Dockerin domain"/>
    <property type="match status" value="1"/>
</dbReference>
<sequence>MISGNDKPGQYGHRLLVLLLSPVLALLMMLVDPKITNALTLLGAGDFVSSTAPSAPGVVHSIGFLTPLSGHQIIPTDYIIITFANYSDVTPATSSVGWTGGTPIYSVLGNQVFITGVSAIQGSGITISGITTTNPPTGQSAIVKVEIADDSSGTTVYDSVNIAPIPANRNTTTSVTVISFSSSFEFYGYTSPNAFVTILLNGSVAGTTVADVNGNFYKLIAGLQGATLYNISVYAQDQSLRDTQSLTFQATSLNDMNLIFSNVTIPTTFDIAPRTFFQGDFLNLQGSAHPYSQVTLFIEGSNDHSFVVQTDEDGKWTYKMDTRIYKLNVGPHIAYAKEVVQGGYTSIFTQEEAFEVKSCRIADLNCDKHVDLTDFSILMYYWKKPNPANHRADVNADSKVDLVDFSLMMFYWTG</sequence>
<dbReference type="Pfam" id="PF00404">
    <property type="entry name" value="Dockerin_1"/>
    <property type="match status" value="1"/>
</dbReference>
<dbReference type="InterPro" id="IPR036439">
    <property type="entry name" value="Dockerin_dom_sf"/>
</dbReference>
<dbReference type="Proteomes" id="UP000741282">
    <property type="component" value="Unassembled WGS sequence"/>
</dbReference>
<dbReference type="PROSITE" id="PS00018">
    <property type="entry name" value="EF_HAND_1"/>
    <property type="match status" value="1"/>
</dbReference>
<evidence type="ECO:0008006" key="4">
    <source>
        <dbReference type="Google" id="ProtNLM"/>
    </source>
</evidence>
<evidence type="ECO:0000256" key="1">
    <source>
        <dbReference type="SAM" id="Phobius"/>
    </source>
</evidence>
<dbReference type="GO" id="GO:0004553">
    <property type="term" value="F:hydrolase activity, hydrolyzing O-glycosyl compounds"/>
    <property type="evidence" value="ECO:0007669"/>
    <property type="project" value="InterPro"/>
</dbReference>
<accession>A0A955KWA5</accession>
<dbReference type="SUPFAM" id="SSF63446">
    <property type="entry name" value="Type I dockerin domain"/>
    <property type="match status" value="1"/>
</dbReference>
<dbReference type="GO" id="GO:0000272">
    <property type="term" value="P:polysaccharide catabolic process"/>
    <property type="evidence" value="ECO:0007669"/>
    <property type="project" value="InterPro"/>
</dbReference>
<keyword evidence="1" id="KW-0472">Membrane</keyword>
<evidence type="ECO:0000313" key="2">
    <source>
        <dbReference type="EMBL" id="MCA9376382.1"/>
    </source>
</evidence>
<evidence type="ECO:0000313" key="3">
    <source>
        <dbReference type="Proteomes" id="UP000741282"/>
    </source>
</evidence>
<organism evidence="2 3">
    <name type="scientific">Candidatus Dojkabacteria bacterium</name>
    <dbReference type="NCBI Taxonomy" id="2099670"/>
    <lineage>
        <taxon>Bacteria</taxon>
        <taxon>Candidatus Dojkabacteria</taxon>
    </lineage>
</organism>
<dbReference type="EMBL" id="JAGQLN010000002">
    <property type="protein sequence ID" value="MCA9376382.1"/>
    <property type="molecule type" value="Genomic_DNA"/>
</dbReference>
<comment type="caution">
    <text evidence="2">The sequence shown here is derived from an EMBL/GenBank/DDBJ whole genome shotgun (WGS) entry which is preliminary data.</text>
</comment>
<reference evidence="2" key="2">
    <citation type="journal article" date="2021" name="Microbiome">
        <title>Successional dynamics and alternative stable states in a saline activated sludge microbial community over 9 years.</title>
        <authorList>
            <person name="Wang Y."/>
            <person name="Ye J."/>
            <person name="Ju F."/>
            <person name="Liu L."/>
            <person name="Boyd J.A."/>
            <person name="Deng Y."/>
            <person name="Parks D.H."/>
            <person name="Jiang X."/>
            <person name="Yin X."/>
            <person name="Woodcroft B.J."/>
            <person name="Tyson G.W."/>
            <person name="Hugenholtz P."/>
            <person name="Polz M.F."/>
            <person name="Zhang T."/>
        </authorList>
    </citation>
    <scope>NUCLEOTIDE SEQUENCE</scope>
    <source>
        <strain evidence="2">HKST-UBA17</strain>
    </source>
</reference>
<dbReference type="InterPro" id="IPR002105">
    <property type="entry name" value="Dockerin_1_rpt"/>
</dbReference>
<protein>
    <recommendedName>
        <fullName evidence="4">Dockerin domain-containing protein</fullName>
    </recommendedName>
</protein>
<proteinExistence type="predicted"/>
<keyword evidence="1" id="KW-1133">Transmembrane helix</keyword>
<dbReference type="InterPro" id="IPR018247">
    <property type="entry name" value="EF_Hand_1_Ca_BS"/>
</dbReference>
<name>A0A955KWA5_9BACT</name>
<gene>
    <name evidence="2" type="ORF">KC685_00495</name>
</gene>